<dbReference type="WBParaSite" id="PSAMB.scaffold1985size26219.g15884.t2">
    <property type="protein sequence ID" value="PSAMB.scaffold1985size26219.g15884.t2"/>
    <property type="gene ID" value="PSAMB.scaffold1985size26219.g15884"/>
</dbReference>
<dbReference type="SUPFAM" id="SSF50249">
    <property type="entry name" value="Nucleic acid-binding proteins"/>
    <property type="match status" value="1"/>
</dbReference>
<reference evidence="2" key="1">
    <citation type="submission" date="2022-11" db="UniProtKB">
        <authorList>
            <consortium name="WormBaseParasite"/>
        </authorList>
    </citation>
    <scope>IDENTIFICATION</scope>
</reference>
<organism evidence="1 2">
    <name type="scientific">Plectus sambesii</name>
    <dbReference type="NCBI Taxonomy" id="2011161"/>
    <lineage>
        <taxon>Eukaryota</taxon>
        <taxon>Metazoa</taxon>
        <taxon>Ecdysozoa</taxon>
        <taxon>Nematoda</taxon>
        <taxon>Chromadorea</taxon>
        <taxon>Plectida</taxon>
        <taxon>Plectina</taxon>
        <taxon>Plectoidea</taxon>
        <taxon>Plectidae</taxon>
        <taxon>Plectus</taxon>
    </lineage>
</organism>
<name>A0A914VGN6_9BILA</name>
<accession>A0A914VGN6</accession>
<keyword evidence="1" id="KW-1185">Reference proteome</keyword>
<sequence>MLQNGNTSNSLHLAPITTLKEAHVDTRRKTFCGTVVTKRPMTVYEMNGNECFRFHFHMNDAGDETVIARIVAFDESAKKWDSYITEGQKYIVSKLNSQPLPDKYKSAELTEDFQLVIERLSCARQRALSRYLMHLRQLLLLHASSLLLSLLLKYPT</sequence>
<dbReference type="InterPro" id="IPR012340">
    <property type="entry name" value="NA-bd_OB-fold"/>
</dbReference>
<evidence type="ECO:0000313" key="1">
    <source>
        <dbReference type="Proteomes" id="UP000887566"/>
    </source>
</evidence>
<dbReference type="Proteomes" id="UP000887566">
    <property type="component" value="Unplaced"/>
</dbReference>
<proteinExistence type="predicted"/>
<protein>
    <submittedName>
        <fullName evidence="2">Uncharacterized protein</fullName>
    </submittedName>
</protein>
<evidence type="ECO:0000313" key="2">
    <source>
        <dbReference type="WBParaSite" id="PSAMB.scaffold1985size26219.g15884.t2"/>
    </source>
</evidence>
<dbReference type="AlphaFoldDB" id="A0A914VGN6"/>
<dbReference type="Gene3D" id="2.40.50.140">
    <property type="entry name" value="Nucleic acid-binding proteins"/>
    <property type="match status" value="1"/>
</dbReference>